<feature type="domain" description="Nitrite/Sulfite reductase ferredoxin-like" evidence="9">
    <location>
        <begin position="137"/>
        <end position="185"/>
    </location>
</feature>
<accession>A0A2S8SR76</accession>
<feature type="domain" description="Nitrite/sulphite reductase 4Fe-4S" evidence="8">
    <location>
        <begin position="467"/>
        <end position="605"/>
    </location>
</feature>
<evidence type="ECO:0000313" key="10">
    <source>
        <dbReference type="EMBL" id="PQV63303.1"/>
    </source>
</evidence>
<comment type="caution">
    <text evidence="10">The sequence shown here is derived from an EMBL/GenBank/DDBJ whole genome shotgun (WGS) entry which is preliminary data.</text>
</comment>
<evidence type="ECO:0000256" key="7">
    <source>
        <dbReference type="ARBA" id="ARBA00023014"/>
    </source>
</evidence>
<protein>
    <submittedName>
        <fullName evidence="10">NAD(P)H-dependent nitrite reductase catalytic subunit</fullName>
    </submittedName>
</protein>
<dbReference type="GO" id="GO:0051539">
    <property type="term" value="F:4 iron, 4 sulfur cluster binding"/>
    <property type="evidence" value="ECO:0007669"/>
    <property type="project" value="UniProtKB-KW"/>
</dbReference>
<gene>
    <name evidence="10" type="ORF">B1R32_11330</name>
</gene>
<keyword evidence="6" id="KW-0408">Iron</keyword>
<dbReference type="InterPro" id="IPR006067">
    <property type="entry name" value="NO2/SO3_Rdtase_4Fe4S_dom"/>
</dbReference>
<dbReference type="InterPro" id="IPR051329">
    <property type="entry name" value="NIR_SIR_4Fe-4S"/>
</dbReference>
<evidence type="ECO:0000259" key="8">
    <source>
        <dbReference type="Pfam" id="PF01077"/>
    </source>
</evidence>
<evidence type="ECO:0000256" key="2">
    <source>
        <dbReference type="ARBA" id="ARBA00022485"/>
    </source>
</evidence>
<keyword evidence="5" id="KW-0560">Oxidoreductase</keyword>
<proteinExistence type="inferred from homology"/>
<keyword evidence="7" id="KW-0411">Iron-sulfur</keyword>
<keyword evidence="2" id="KW-0004">4Fe-4S</keyword>
<dbReference type="PANTHER" id="PTHR32439">
    <property type="entry name" value="FERREDOXIN--NITRITE REDUCTASE, CHLOROPLASTIC"/>
    <property type="match status" value="1"/>
</dbReference>
<dbReference type="Gene3D" id="3.90.480.10">
    <property type="entry name" value="Sulfite Reductase Hemoprotein,Domain 2"/>
    <property type="match status" value="1"/>
</dbReference>
<dbReference type="PROSITE" id="PS00365">
    <property type="entry name" value="NIR_SIR"/>
    <property type="match status" value="1"/>
</dbReference>
<dbReference type="InterPro" id="IPR005117">
    <property type="entry name" value="NiRdtase/SiRdtase_haem-b_fer"/>
</dbReference>
<dbReference type="InterPro" id="IPR045854">
    <property type="entry name" value="NO2/SO3_Rdtase_4Fe4S_sf"/>
</dbReference>
<sequence length="613" mass="67378">MNSQEFSEEQKLYLQGFMSGSNLGRVAQGLPDLSATLAPFSRAFSTAPSGDVSTAPVQNLPEVIKYSGPDALGLVAQDRTLAEGKKLTEQEAAKRETHPLDQWDDIAKHAAQGRFPKGTDVLSFKYYGLFYVAPAQDSYMTRLRFAGGIITAAQMRVVSDVARQYGGNYAHVTTRANLQVREIGARDPMNVLLAFHDAGIINKGSGADNIRNVTGSATAGLDAQELIDTRPLTREMNHFILNHREMYGLPRKFNIAFDGGGTIHTLEDTNDIGFQAVRVSDGKSVAAGIYFRLMLGGITGHQDFARDTGILLKPEECVPMAAAILRVFIQEGDRTDRKKARLKYVLDRMGFDGFMSAVQKELAFEPTHFSIEQCEPRPQAVRNAHVGGRAQKQEGLFYIGVVMIAGRLEPDQMDVLAHLAERYGNGELRLTVWQNILLPNLRAADIESVKTELEAVGLGWKETDIRANLVACTGSWACKFGLADTKQSAAEIAAYVENRLQLDQPVNIHITGCINSCAQHYVGDIGLLGTKVEVEDDMLDGYRVFVGGGYGEDVGIGREVFHEILAPDAPRVVESMLSAYLENRSEGETFVHWARRYSPEQIKEMSQSQLVAA</sequence>
<organism evidence="10 11">
    <name type="scientific">Abditibacterium utsteinense</name>
    <dbReference type="NCBI Taxonomy" id="1960156"/>
    <lineage>
        <taxon>Bacteria</taxon>
        <taxon>Pseudomonadati</taxon>
        <taxon>Abditibacteriota</taxon>
        <taxon>Abditibacteriia</taxon>
        <taxon>Abditibacteriales</taxon>
        <taxon>Abditibacteriaceae</taxon>
        <taxon>Abditibacterium</taxon>
    </lineage>
</organism>
<keyword evidence="4" id="KW-0479">Metal-binding</keyword>
<comment type="similarity">
    <text evidence="1">Belongs to the nitrite and sulfite reductase 4Fe-4S domain family.</text>
</comment>
<dbReference type="AlphaFoldDB" id="A0A2S8SR76"/>
<dbReference type="Pfam" id="PF03460">
    <property type="entry name" value="NIR_SIR_ferr"/>
    <property type="match status" value="2"/>
</dbReference>
<dbReference type="EMBL" id="NIGF01000013">
    <property type="protein sequence ID" value="PQV63303.1"/>
    <property type="molecule type" value="Genomic_DNA"/>
</dbReference>
<dbReference type="InterPro" id="IPR006066">
    <property type="entry name" value="NO2/SO3_Rdtase_FeS/sirohaem_BS"/>
</dbReference>
<dbReference type="Gene3D" id="3.30.413.10">
    <property type="entry name" value="Sulfite Reductase Hemoprotein, domain 1"/>
    <property type="match status" value="2"/>
</dbReference>
<dbReference type="SUPFAM" id="SSF56014">
    <property type="entry name" value="Nitrite and sulphite reductase 4Fe-4S domain-like"/>
    <property type="match status" value="2"/>
</dbReference>
<evidence type="ECO:0000259" key="9">
    <source>
        <dbReference type="Pfam" id="PF03460"/>
    </source>
</evidence>
<dbReference type="OrthoDB" id="9803707at2"/>
<evidence type="ECO:0000256" key="5">
    <source>
        <dbReference type="ARBA" id="ARBA00023002"/>
    </source>
</evidence>
<keyword evidence="11" id="KW-1185">Reference proteome</keyword>
<dbReference type="Proteomes" id="UP000237684">
    <property type="component" value="Unassembled WGS sequence"/>
</dbReference>
<dbReference type="GO" id="GO:0020037">
    <property type="term" value="F:heme binding"/>
    <property type="evidence" value="ECO:0007669"/>
    <property type="project" value="InterPro"/>
</dbReference>
<dbReference type="GO" id="GO:0016491">
    <property type="term" value="F:oxidoreductase activity"/>
    <property type="evidence" value="ECO:0007669"/>
    <property type="project" value="UniProtKB-KW"/>
</dbReference>
<dbReference type="FunCoup" id="A0A2S8SR76">
    <property type="interactions" value="262"/>
</dbReference>
<dbReference type="InParanoid" id="A0A2S8SR76"/>
<dbReference type="PANTHER" id="PTHR32439:SF0">
    <property type="entry name" value="FERREDOXIN--NITRITE REDUCTASE, CHLOROPLASTIC"/>
    <property type="match status" value="1"/>
</dbReference>
<evidence type="ECO:0000256" key="3">
    <source>
        <dbReference type="ARBA" id="ARBA00022617"/>
    </source>
</evidence>
<keyword evidence="3" id="KW-0349">Heme</keyword>
<feature type="domain" description="Nitrite/Sulfite reductase ferredoxin-like" evidence="9">
    <location>
        <begin position="390"/>
        <end position="456"/>
    </location>
</feature>
<dbReference type="NCBIfam" id="TIGR02435">
    <property type="entry name" value="CobG"/>
    <property type="match status" value="1"/>
</dbReference>
<name>A0A2S8SR76_9BACT</name>
<dbReference type="Pfam" id="PF01077">
    <property type="entry name" value="NIR_SIR"/>
    <property type="match status" value="2"/>
</dbReference>
<reference evidence="10 11" key="1">
    <citation type="journal article" date="2018" name="Syst. Appl. Microbiol.">
        <title>Abditibacterium utsteinense sp. nov., the first cultivated member of candidate phylum FBP, isolated from ice-free Antarctic soil samples.</title>
        <authorList>
            <person name="Tahon G."/>
            <person name="Tytgat B."/>
            <person name="Lebbe L."/>
            <person name="Carlier A."/>
            <person name="Willems A."/>
        </authorList>
    </citation>
    <scope>NUCLEOTIDE SEQUENCE [LARGE SCALE GENOMIC DNA]</scope>
    <source>
        <strain evidence="10 11">LMG 29911</strain>
    </source>
</reference>
<evidence type="ECO:0000256" key="4">
    <source>
        <dbReference type="ARBA" id="ARBA00022723"/>
    </source>
</evidence>
<dbReference type="InterPro" id="IPR036136">
    <property type="entry name" value="Nit/Sulf_reduc_fer-like_dom_sf"/>
</dbReference>
<dbReference type="RefSeq" id="WP_106380547.1">
    <property type="nucleotide sequence ID" value="NZ_NIGF01000013.1"/>
</dbReference>
<evidence type="ECO:0000313" key="11">
    <source>
        <dbReference type="Proteomes" id="UP000237684"/>
    </source>
</evidence>
<dbReference type="NCBIfam" id="NF007126">
    <property type="entry name" value="PRK09567.1"/>
    <property type="match status" value="1"/>
</dbReference>
<dbReference type="SUPFAM" id="SSF55124">
    <property type="entry name" value="Nitrite/Sulfite reductase N-terminal domain-like"/>
    <property type="match status" value="2"/>
</dbReference>
<dbReference type="PRINTS" id="PR00397">
    <property type="entry name" value="SIROHAEM"/>
</dbReference>
<evidence type="ECO:0000256" key="1">
    <source>
        <dbReference type="ARBA" id="ARBA00010429"/>
    </source>
</evidence>
<dbReference type="GO" id="GO:0046872">
    <property type="term" value="F:metal ion binding"/>
    <property type="evidence" value="ECO:0007669"/>
    <property type="project" value="UniProtKB-KW"/>
</dbReference>
<evidence type="ECO:0000256" key="6">
    <source>
        <dbReference type="ARBA" id="ARBA00023004"/>
    </source>
</evidence>
<dbReference type="InterPro" id="IPR012798">
    <property type="entry name" value="Cbl_synth_CobG-like"/>
</dbReference>
<feature type="domain" description="Nitrite/sulphite reductase 4Fe-4S" evidence="8">
    <location>
        <begin position="207"/>
        <end position="363"/>
    </location>
</feature>